<evidence type="ECO:0000313" key="11">
    <source>
        <dbReference type="Proteomes" id="UP001314205"/>
    </source>
</evidence>
<dbReference type="Gene3D" id="3.40.50.720">
    <property type="entry name" value="NAD(P)-binding Rossmann-like Domain"/>
    <property type="match status" value="1"/>
</dbReference>
<comment type="similarity">
    <text evidence="2 8">Belongs to the glyceraldehyde-3-phosphate dehydrogenase family.</text>
</comment>
<dbReference type="InterPro" id="IPR036291">
    <property type="entry name" value="NAD(P)-bd_dom_sf"/>
</dbReference>
<evidence type="ECO:0000256" key="4">
    <source>
        <dbReference type="ARBA" id="ARBA00013119"/>
    </source>
</evidence>
<dbReference type="GO" id="GO:0004365">
    <property type="term" value="F:glyceraldehyde-3-phosphate dehydrogenase (NAD+) (phosphorylating) activity"/>
    <property type="evidence" value="ECO:0007669"/>
    <property type="project" value="UniProtKB-EC"/>
</dbReference>
<dbReference type="EMBL" id="CAVLGL010000081">
    <property type="protein sequence ID" value="CAK1586804.1"/>
    <property type="molecule type" value="Genomic_DNA"/>
</dbReference>
<evidence type="ECO:0000256" key="5">
    <source>
        <dbReference type="ARBA" id="ARBA00023002"/>
    </source>
</evidence>
<dbReference type="Proteomes" id="UP001314205">
    <property type="component" value="Unassembled WGS sequence"/>
</dbReference>
<dbReference type="GO" id="GO:0005829">
    <property type="term" value="C:cytosol"/>
    <property type="evidence" value="ECO:0007669"/>
    <property type="project" value="TreeGrafter"/>
</dbReference>
<organism evidence="10 11">
    <name type="scientific">Parnassius mnemosyne</name>
    <name type="common">clouded apollo</name>
    <dbReference type="NCBI Taxonomy" id="213953"/>
    <lineage>
        <taxon>Eukaryota</taxon>
        <taxon>Metazoa</taxon>
        <taxon>Ecdysozoa</taxon>
        <taxon>Arthropoda</taxon>
        <taxon>Hexapoda</taxon>
        <taxon>Insecta</taxon>
        <taxon>Pterygota</taxon>
        <taxon>Neoptera</taxon>
        <taxon>Endopterygota</taxon>
        <taxon>Lepidoptera</taxon>
        <taxon>Glossata</taxon>
        <taxon>Ditrysia</taxon>
        <taxon>Papilionoidea</taxon>
        <taxon>Papilionidae</taxon>
        <taxon>Parnassiinae</taxon>
        <taxon>Parnassini</taxon>
        <taxon>Parnassius</taxon>
        <taxon>Driopa</taxon>
    </lineage>
</organism>
<dbReference type="SUPFAM" id="SSF51735">
    <property type="entry name" value="NAD(P)-binding Rossmann-fold domains"/>
    <property type="match status" value="1"/>
</dbReference>
<evidence type="ECO:0000259" key="9">
    <source>
        <dbReference type="SMART" id="SM00846"/>
    </source>
</evidence>
<evidence type="ECO:0000313" key="10">
    <source>
        <dbReference type="EMBL" id="CAK1586804.1"/>
    </source>
</evidence>
<reference evidence="10 11" key="1">
    <citation type="submission" date="2023-11" db="EMBL/GenBank/DDBJ databases">
        <authorList>
            <person name="Hedman E."/>
            <person name="Englund M."/>
            <person name="Stromberg M."/>
            <person name="Nyberg Akerstrom W."/>
            <person name="Nylinder S."/>
            <person name="Jareborg N."/>
            <person name="Kallberg Y."/>
            <person name="Kronander E."/>
        </authorList>
    </citation>
    <scope>NUCLEOTIDE SEQUENCE [LARGE SCALE GENOMIC DNA]</scope>
</reference>
<dbReference type="EC" id="1.2.1.12" evidence="4"/>
<dbReference type="PRINTS" id="PR00078">
    <property type="entry name" value="G3PDHDRGNASE"/>
</dbReference>
<comment type="catalytic activity">
    <reaction evidence="7">
        <text>D-glyceraldehyde 3-phosphate + phosphate + NAD(+) = (2R)-3-phospho-glyceroyl phosphate + NADH + H(+)</text>
        <dbReference type="Rhea" id="RHEA:10300"/>
        <dbReference type="ChEBI" id="CHEBI:15378"/>
        <dbReference type="ChEBI" id="CHEBI:43474"/>
        <dbReference type="ChEBI" id="CHEBI:57540"/>
        <dbReference type="ChEBI" id="CHEBI:57604"/>
        <dbReference type="ChEBI" id="CHEBI:57945"/>
        <dbReference type="ChEBI" id="CHEBI:59776"/>
        <dbReference type="EC" id="1.2.1.12"/>
    </reaction>
</comment>
<evidence type="ECO:0000256" key="7">
    <source>
        <dbReference type="ARBA" id="ARBA00047698"/>
    </source>
</evidence>
<dbReference type="InterPro" id="IPR020828">
    <property type="entry name" value="GlycerAld_3-P_DH_NAD(P)-bd"/>
</dbReference>
<dbReference type="GO" id="GO:0006096">
    <property type="term" value="P:glycolytic process"/>
    <property type="evidence" value="ECO:0007669"/>
    <property type="project" value="UniProtKB-KW"/>
</dbReference>
<dbReference type="Pfam" id="PF00044">
    <property type="entry name" value="Gp_dh_N"/>
    <property type="match status" value="1"/>
</dbReference>
<dbReference type="GO" id="GO:0051287">
    <property type="term" value="F:NAD binding"/>
    <property type="evidence" value="ECO:0007669"/>
    <property type="project" value="InterPro"/>
</dbReference>
<dbReference type="CDD" id="cd05214">
    <property type="entry name" value="GAPDH_I_N"/>
    <property type="match status" value="1"/>
</dbReference>
<dbReference type="InterPro" id="IPR020831">
    <property type="entry name" value="GlycerAld/Erythrose_P_DH"/>
</dbReference>
<gene>
    <name evidence="10" type="ORF">PARMNEM_LOCUS7708</name>
</gene>
<proteinExistence type="inferred from homology"/>
<keyword evidence="6" id="KW-0324">Glycolysis</keyword>
<evidence type="ECO:0000256" key="2">
    <source>
        <dbReference type="ARBA" id="ARBA00007406"/>
    </source>
</evidence>
<name>A0AAV1KX87_9NEOP</name>
<protein>
    <recommendedName>
        <fullName evidence="4">glyceraldehyde-3-phosphate dehydrogenase (phosphorylating)</fullName>
        <ecNumber evidence="4">1.2.1.12</ecNumber>
    </recommendedName>
</protein>
<keyword evidence="11" id="KW-1185">Reference proteome</keyword>
<evidence type="ECO:0000256" key="1">
    <source>
        <dbReference type="ARBA" id="ARBA00004869"/>
    </source>
</evidence>
<accession>A0AAV1KX87</accession>
<keyword evidence="5" id="KW-0560">Oxidoreductase</keyword>
<dbReference type="Gene3D" id="3.30.360.10">
    <property type="entry name" value="Dihydrodipicolinate Reductase, domain 2"/>
    <property type="match status" value="1"/>
</dbReference>
<evidence type="ECO:0000256" key="6">
    <source>
        <dbReference type="ARBA" id="ARBA00023152"/>
    </source>
</evidence>
<comment type="caution">
    <text evidence="10">The sequence shown here is derived from an EMBL/GenBank/DDBJ whole genome shotgun (WGS) entry which is preliminary data.</text>
</comment>
<dbReference type="PANTHER" id="PTHR10836">
    <property type="entry name" value="GLYCERALDEHYDE 3-PHOSPHATE DEHYDROGENASE"/>
    <property type="match status" value="1"/>
</dbReference>
<evidence type="ECO:0000256" key="8">
    <source>
        <dbReference type="RuleBase" id="RU000397"/>
    </source>
</evidence>
<dbReference type="SUPFAM" id="SSF55347">
    <property type="entry name" value="Glyceraldehyde-3-phosphate dehydrogenase-like, C-terminal domain"/>
    <property type="match status" value="1"/>
</dbReference>
<dbReference type="SMART" id="SM00846">
    <property type="entry name" value="Gp_dh_N"/>
    <property type="match status" value="1"/>
</dbReference>
<dbReference type="PANTHER" id="PTHR10836:SF134">
    <property type="entry name" value="GLYCERALDEHYDE-3-PHOSPHATE DEHYDROGENASE (PHOSPHORYLATING)"/>
    <property type="match status" value="1"/>
</dbReference>
<sequence length="878" mass="100451">MVVKVGINGFGRIGRILFRTCFDNSNIEVSAINDPAIDVEYICYLIKFDSTHGKFNATIESYKDDIKINGNLIKIFHEKQPAAIPWQSADVQYVIESSGMFTSLEKALGHLSGGGVKRVVVTAPSIDVPMIILGVNDDKLHPDQKVISCASSTLYCLAPIMKVLENDFGVAEGFVTSIHAMTPSLKPLDGLCLRGKHWRDHRSINQNIIPATTGACKVLGKILPQSKDKMVGLAFRVPIVNVSVLDLTIRLNKDTKLQNIVRSVENASKTYLKGIINISNEEAVSSDFNRDTHSCILDVNSSMQHKPNFFKLVCWYENEFSYACRVIDSIFFSETQYNQNIKETNLNSLVTKQKHLTRESLEYLRQPHVIGDNCTTDTLPNVLRDVSKSIDFKMKPRYSQIFRKRPLSSQISVINQSTLTDWKTKNRSDIFKTIDYDEITDKPASKHNKKSFYKSCISLKLPSPDRNDTKMVRNGLENVKREFNKVVNITEELLKKSKEHQFNRLKTISSESKIEYNLNELQKEPDLIQRNLNNDNIFIKNYTKLQTDNLIEYKYLNDANKNEVTLNSEAISLKRVDKTLTIDKTIDKIECIEGEDGIGFQEENNIHVKTLYDFCETVTRCTSSEIISERAIDELQEYKTKNNIQETSFHEITTSPINVMSHECDLSTMNKSEKQIQEQYLDDQSLKVRNTITSGDGITTVLENKNTANVFETVILRHTEDNKTEQNENKALRRIVDEQNDLVLKQVTSRNILLRPSQETTNISINKMMTDVNERNDDIYDKLDSTSATNSDNSFHMDEKQSQVININDLTNSLDDLSRLEKICRIIEISDDLSNQLFSTLQEHDTTKMKNKKWSFKDLCEKIQLDDFCNKVFNQTNK</sequence>
<dbReference type="FunFam" id="3.40.50.720:FF:000266">
    <property type="entry name" value="Glyceraldehyde-3-phosphate dehydrogenase"/>
    <property type="match status" value="1"/>
</dbReference>
<feature type="domain" description="Glyceraldehyde 3-phosphate dehydrogenase NAD(P) binding" evidence="9">
    <location>
        <begin position="3"/>
        <end position="152"/>
    </location>
</feature>
<evidence type="ECO:0000256" key="3">
    <source>
        <dbReference type="ARBA" id="ARBA00011881"/>
    </source>
</evidence>
<comment type="pathway">
    <text evidence="1">Carbohydrate degradation; glycolysis; pyruvate from D-glyceraldehyde 3-phosphate: step 1/5.</text>
</comment>
<dbReference type="AlphaFoldDB" id="A0AAV1KX87"/>
<dbReference type="Pfam" id="PF02800">
    <property type="entry name" value="Gp_dh_C"/>
    <property type="match status" value="1"/>
</dbReference>
<comment type="subunit">
    <text evidence="3">Homotetramer.</text>
</comment>
<dbReference type="InterPro" id="IPR020829">
    <property type="entry name" value="GlycerAld_3-P_DH_cat"/>
</dbReference>